<dbReference type="EMBL" id="MU128919">
    <property type="protein sequence ID" value="KAF9519261.1"/>
    <property type="molecule type" value="Genomic_DNA"/>
</dbReference>
<keyword evidence="2" id="KW-1185">Reference proteome</keyword>
<sequence length="52" mass="5926">MTLSRKNVGETWRFLFNIAAVIVASCQEAHLKKGYGSKWARRIAQLVYTSQP</sequence>
<organism evidence="1 2">
    <name type="scientific">Hydnum rufescens UP504</name>
    <dbReference type="NCBI Taxonomy" id="1448309"/>
    <lineage>
        <taxon>Eukaryota</taxon>
        <taxon>Fungi</taxon>
        <taxon>Dikarya</taxon>
        <taxon>Basidiomycota</taxon>
        <taxon>Agaricomycotina</taxon>
        <taxon>Agaricomycetes</taxon>
        <taxon>Cantharellales</taxon>
        <taxon>Hydnaceae</taxon>
        <taxon>Hydnum</taxon>
    </lineage>
</organism>
<dbReference type="AlphaFoldDB" id="A0A9P6DY95"/>
<dbReference type="Proteomes" id="UP000886523">
    <property type="component" value="Unassembled WGS sequence"/>
</dbReference>
<name>A0A9P6DY95_9AGAM</name>
<evidence type="ECO:0000313" key="2">
    <source>
        <dbReference type="Proteomes" id="UP000886523"/>
    </source>
</evidence>
<evidence type="ECO:0000313" key="1">
    <source>
        <dbReference type="EMBL" id="KAF9519261.1"/>
    </source>
</evidence>
<comment type="caution">
    <text evidence="1">The sequence shown here is derived from an EMBL/GenBank/DDBJ whole genome shotgun (WGS) entry which is preliminary data.</text>
</comment>
<reference evidence="1" key="1">
    <citation type="journal article" date="2020" name="Nat. Commun.">
        <title>Large-scale genome sequencing of mycorrhizal fungi provides insights into the early evolution of symbiotic traits.</title>
        <authorList>
            <person name="Miyauchi S."/>
            <person name="Kiss E."/>
            <person name="Kuo A."/>
            <person name="Drula E."/>
            <person name="Kohler A."/>
            <person name="Sanchez-Garcia M."/>
            <person name="Morin E."/>
            <person name="Andreopoulos B."/>
            <person name="Barry K.W."/>
            <person name="Bonito G."/>
            <person name="Buee M."/>
            <person name="Carver A."/>
            <person name="Chen C."/>
            <person name="Cichocki N."/>
            <person name="Clum A."/>
            <person name="Culley D."/>
            <person name="Crous P.W."/>
            <person name="Fauchery L."/>
            <person name="Girlanda M."/>
            <person name="Hayes R.D."/>
            <person name="Keri Z."/>
            <person name="LaButti K."/>
            <person name="Lipzen A."/>
            <person name="Lombard V."/>
            <person name="Magnuson J."/>
            <person name="Maillard F."/>
            <person name="Murat C."/>
            <person name="Nolan M."/>
            <person name="Ohm R.A."/>
            <person name="Pangilinan J."/>
            <person name="Pereira M.F."/>
            <person name="Perotto S."/>
            <person name="Peter M."/>
            <person name="Pfister S."/>
            <person name="Riley R."/>
            <person name="Sitrit Y."/>
            <person name="Stielow J.B."/>
            <person name="Szollosi G."/>
            <person name="Zifcakova L."/>
            <person name="Stursova M."/>
            <person name="Spatafora J.W."/>
            <person name="Tedersoo L."/>
            <person name="Vaario L.M."/>
            <person name="Yamada A."/>
            <person name="Yan M."/>
            <person name="Wang P."/>
            <person name="Xu J."/>
            <person name="Bruns T."/>
            <person name="Baldrian P."/>
            <person name="Vilgalys R."/>
            <person name="Dunand C."/>
            <person name="Henrissat B."/>
            <person name="Grigoriev I.V."/>
            <person name="Hibbett D."/>
            <person name="Nagy L.G."/>
            <person name="Martin F.M."/>
        </authorList>
    </citation>
    <scope>NUCLEOTIDE SEQUENCE</scope>
    <source>
        <strain evidence="1">UP504</strain>
    </source>
</reference>
<accession>A0A9P6DY95</accession>
<protein>
    <submittedName>
        <fullName evidence="1">Uncharacterized protein</fullName>
    </submittedName>
</protein>
<dbReference type="PROSITE" id="PS51257">
    <property type="entry name" value="PROKAR_LIPOPROTEIN"/>
    <property type="match status" value="1"/>
</dbReference>
<gene>
    <name evidence="1" type="ORF">BS47DRAFT_1337489</name>
</gene>
<proteinExistence type="predicted"/>